<proteinExistence type="predicted"/>
<dbReference type="Pfam" id="PF10067">
    <property type="entry name" value="DUF2306"/>
    <property type="match status" value="1"/>
</dbReference>
<feature type="transmembrane region" description="Helical" evidence="1">
    <location>
        <begin position="40"/>
        <end position="58"/>
    </location>
</feature>
<dbReference type="EMBL" id="LK391969">
    <property type="protein sequence ID" value="CEF25288.1"/>
    <property type="molecule type" value="Genomic_DNA"/>
</dbReference>
<sequence length="123" mass="12848">MAASLTSAGVIHLTAVLPALVVGAFVLAGKKGTPVHRATGWLWVSLMLLVNVSAFFLQRDGYSWIHLLALASLVSICAGIVFIRNRKYVAHKACMVGAYLGTVAAGVGAVAPGRFLNILLFGA</sequence>
<dbReference type="EMBL" id="LM997413">
    <property type="protein sequence ID" value="CEA00840.1"/>
    <property type="molecule type" value="Genomic_DNA"/>
</dbReference>
<keyword evidence="1" id="KW-0812">Transmembrane</keyword>
<accession>A0A078M3M5</accession>
<keyword evidence="1" id="KW-1133">Transmembrane helix</keyword>
<protein>
    <recommendedName>
        <fullName evidence="3">DUF2306 domain-containing protein</fullName>
    </recommendedName>
</protein>
<organism evidence="2">
    <name type="scientific">Pseudomonas saudimassiliensis</name>
    <dbReference type="NCBI Taxonomy" id="1461581"/>
    <lineage>
        <taxon>Bacteria</taxon>
        <taxon>Pseudomonadati</taxon>
        <taxon>Pseudomonadota</taxon>
        <taxon>Gammaproteobacteria</taxon>
        <taxon>Pseudomonadales</taxon>
        <taxon>Pseudomonadaceae</taxon>
        <taxon>Pseudomonas</taxon>
    </lineage>
</organism>
<dbReference type="AlphaFoldDB" id="A0A078M3M5"/>
<reference evidence="2" key="1">
    <citation type="submission" date="2014-07" db="EMBL/GenBank/DDBJ databases">
        <authorList>
            <person name="Urmite Genomes Urmite Genomes"/>
        </authorList>
    </citation>
    <scope>NUCLEOTIDE SEQUENCE</scope>
    <source>
        <strain evidence="2">12M76_air</strain>
    </source>
</reference>
<feature type="transmembrane region" description="Helical" evidence="1">
    <location>
        <begin position="95"/>
        <end position="116"/>
    </location>
</feature>
<feature type="transmembrane region" description="Helical" evidence="1">
    <location>
        <begin position="6"/>
        <end position="28"/>
    </location>
</feature>
<evidence type="ECO:0000313" key="2">
    <source>
        <dbReference type="EMBL" id="CEA00840.1"/>
    </source>
</evidence>
<dbReference type="InterPro" id="IPR018750">
    <property type="entry name" value="DUF2306_membrane"/>
</dbReference>
<evidence type="ECO:0008006" key="3">
    <source>
        <dbReference type="Google" id="ProtNLM"/>
    </source>
</evidence>
<keyword evidence="1" id="KW-0472">Membrane</keyword>
<evidence type="ECO:0000256" key="1">
    <source>
        <dbReference type="SAM" id="Phobius"/>
    </source>
</evidence>
<name>A0A078M3M5_9PSED</name>
<feature type="transmembrane region" description="Helical" evidence="1">
    <location>
        <begin position="64"/>
        <end position="83"/>
    </location>
</feature>
<dbReference type="PATRIC" id="fig|1461581.3.peg.185"/>
<gene>
    <name evidence="2" type="ORF">BN1049_00190</name>
</gene>